<dbReference type="PROSITE" id="PS50088">
    <property type="entry name" value="ANK_REPEAT"/>
    <property type="match status" value="6"/>
</dbReference>
<dbReference type="PANTHER" id="PTHR24141:SF1">
    <property type="entry name" value="2-5A-DEPENDENT RIBONUCLEASE"/>
    <property type="match status" value="1"/>
</dbReference>
<proteinExistence type="predicted"/>
<evidence type="ECO:0000256" key="1">
    <source>
        <dbReference type="ARBA" id="ARBA00022737"/>
    </source>
</evidence>
<evidence type="ECO:0000256" key="2">
    <source>
        <dbReference type="ARBA" id="ARBA00023043"/>
    </source>
</evidence>
<dbReference type="OrthoDB" id="539213at2759"/>
<feature type="repeat" description="ANK" evidence="3">
    <location>
        <begin position="326"/>
        <end position="358"/>
    </location>
</feature>
<accession>A0A812STY2</accession>
<feature type="repeat" description="ANK" evidence="3">
    <location>
        <begin position="292"/>
        <end position="325"/>
    </location>
</feature>
<feature type="repeat" description="ANK" evidence="3">
    <location>
        <begin position="111"/>
        <end position="143"/>
    </location>
</feature>
<evidence type="ECO:0000256" key="3">
    <source>
        <dbReference type="PROSITE-ProRule" id="PRU00023"/>
    </source>
</evidence>
<feature type="repeat" description="ANK" evidence="3">
    <location>
        <begin position="45"/>
        <end position="77"/>
    </location>
</feature>
<dbReference type="SMART" id="SM00248">
    <property type="entry name" value="ANK"/>
    <property type="match status" value="9"/>
</dbReference>
<dbReference type="SUPFAM" id="SSF48403">
    <property type="entry name" value="Ankyrin repeat"/>
    <property type="match status" value="2"/>
</dbReference>
<dbReference type="InterPro" id="IPR036770">
    <property type="entry name" value="Ankyrin_rpt-contain_sf"/>
</dbReference>
<dbReference type="Proteomes" id="UP000604046">
    <property type="component" value="Unassembled WGS sequence"/>
</dbReference>
<comment type="caution">
    <text evidence="4">The sequence shown here is derived from an EMBL/GenBank/DDBJ whole genome shotgun (WGS) entry which is preliminary data.</text>
</comment>
<dbReference type="AlphaFoldDB" id="A0A812STY2"/>
<dbReference type="GO" id="GO:0006396">
    <property type="term" value="P:RNA processing"/>
    <property type="evidence" value="ECO:0007669"/>
    <property type="project" value="TreeGrafter"/>
</dbReference>
<feature type="repeat" description="ANK" evidence="3">
    <location>
        <begin position="259"/>
        <end position="291"/>
    </location>
</feature>
<dbReference type="GO" id="GO:0003723">
    <property type="term" value="F:RNA binding"/>
    <property type="evidence" value="ECO:0007669"/>
    <property type="project" value="TreeGrafter"/>
</dbReference>
<dbReference type="Pfam" id="PF00023">
    <property type="entry name" value="Ank"/>
    <property type="match status" value="3"/>
</dbReference>
<dbReference type="PROSITE" id="PS50297">
    <property type="entry name" value="ANK_REP_REGION"/>
    <property type="match status" value="1"/>
</dbReference>
<name>A0A812STY2_9DINO</name>
<reference evidence="4" key="1">
    <citation type="submission" date="2021-02" db="EMBL/GenBank/DDBJ databases">
        <authorList>
            <person name="Dougan E. K."/>
            <person name="Rhodes N."/>
            <person name="Thang M."/>
            <person name="Chan C."/>
        </authorList>
    </citation>
    <scope>NUCLEOTIDE SEQUENCE</scope>
</reference>
<organism evidence="4 5">
    <name type="scientific">Symbiodinium natans</name>
    <dbReference type="NCBI Taxonomy" id="878477"/>
    <lineage>
        <taxon>Eukaryota</taxon>
        <taxon>Sar</taxon>
        <taxon>Alveolata</taxon>
        <taxon>Dinophyceae</taxon>
        <taxon>Suessiales</taxon>
        <taxon>Symbiodiniaceae</taxon>
        <taxon>Symbiodinium</taxon>
    </lineage>
</organism>
<protein>
    <submittedName>
        <fullName evidence="4">KIDINS220 protein</fullName>
    </submittedName>
</protein>
<dbReference type="Pfam" id="PF12796">
    <property type="entry name" value="Ank_2"/>
    <property type="match status" value="2"/>
</dbReference>
<dbReference type="Gene3D" id="1.25.40.20">
    <property type="entry name" value="Ankyrin repeat-containing domain"/>
    <property type="match status" value="4"/>
</dbReference>
<evidence type="ECO:0000313" key="5">
    <source>
        <dbReference type="Proteomes" id="UP000604046"/>
    </source>
</evidence>
<dbReference type="GO" id="GO:0004540">
    <property type="term" value="F:RNA nuclease activity"/>
    <property type="evidence" value="ECO:0007669"/>
    <property type="project" value="TreeGrafter"/>
</dbReference>
<dbReference type="InterPro" id="IPR002110">
    <property type="entry name" value="Ankyrin_rpt"/>
</dbReference>
<keyword evidence="5" id="KW-1185">Reference proteome</keyword>
<keyword evidence="1" id="KW-0677">Repeat</keyword>
<dbReference type="EMBL" id="CAJNDS010002473">
    <property type="protein sequence ID" value="CAE7490338.1"/>
    <property type="molecule type" value="Genomic_DNA"/>
</dbReference>
<gene>
    <name evidence="4" type="primary">KIDINS220</name>
    <name evidence="4" type="ORF">SNAT2548_LOCUS27494</name>
</gene>
<feature type="repeat" description="ANK" evidence="3">
    <location>
        <begin position="193"/>
        <end position="225"/>
    </location>
</feature>
<dbReference type="PANTHER" id="PTHR24141">
    <property type="entry name" value="2-5A-DEPENDENT RIBONUCLEASE"/>
    <property type="match status" value="1"/>
</dbReference>
<evidence type="ECO:0000313" key="4">
    <source>
        <dbReference type="EMBL" id="CAE7490338.1"/>
    </source>
</evidence>
<sequence length="363" mass="38413">MDIQLVLVPLRDDSVMELTQASMQGNVAAVEEILQRPQDPNQRTLNRTAISIAASSRRTEVVGLLLEALANPNEVDDTEIPVLVHACHEGMSDVVSLLLQAKACPDLSEKFGSSALFCASMGGHTNCVQMLLQARADMDKADVDGLTALQNHEVTMPLGVRVRMNFGYNAELAGSELLRCLPELRAAPNTATNGATAVWVAADRGHAEALSLLLDARATADLADRTGTPPLLSACRRQDVRIASILLAGMADPNVADSRGTTALIDASDANRLNMVNFLLEAGAGTDCADVNGETALMRAAKQNNHLRVVNALLGAKADASLADKAATTPLMHAASDGQTDMVRSLLEAAAPPDAPIRMTRRL</sequence>
<keyword evidence="2 3" id="KW-0040">ANK repeat</keyword>